<organism evidence="2 3">
    <name type="scientific">Phragmitibacter flavus</name>
    <dbReference type="NCBI Taxonomy" id="2576071"/>
    <lineage>
        <taxon>Bacteria</taxon>
        <taxon>Pseudomonadati</taxon>
        <taxon>Verrucomicrobiota</taxon>
        <taxon>Verrucomicrobiia</taxon>
        <taxon>Verrucomicrobiales</taxon>
        <taxon>Verrucomicrobiaceae</taxon>
        <taxon>Phragmitibacter</taxon>
    </lineage>
</organism>
<evidence type="ECO:0000313" key="2">
    <source>
        <dbReference type="EMBL" id="TLD70829.1"/>
    </source>
</evidence>
<evidence type="ECO:0000259" key="1">
    <source>
        <dbReference type="Pfam" id="PF12708"/>
    </source>
</evidence>
<dbReference type="Proteomes" id="UP000306196">
    <property type="component" value="Unassembled WGS sequence"/>
</dbReference>
<dbReference type="RefSeq" id="WP_138086299.1">
    <property type="nucleotide sequence ID" value="NZ_VAUV01000007.1"/>
</dbReference>
<dbReference type="InterPro" id="IPR024535">
    <property type="entry name" value="RHGA/B-epi-like_pectate_lyase"/>
</dbReference>
<reference evidence="2 3" key="1">
    <citation type="submission" date="2019-05" db="EMBL/GenBank/DDBJ databases">
        <title>Verrucobacter flavum gen. nov., sp. nov. a new member of the family Verrucomicrobiaceae.</title>
        <authorList>
            <person name="Szuroczki S."/>
            <person name="Abbaszade G."/>
            <person name="Szabo A."/>
            <person name="Felfoldi T."/>
            <person name="Schumann P."/>
            <person name="Boka K."/>
            <person name="Keki Z."/>
            <person name="Toumi M."/>
            <person name="Toth E."/>
        </authorList>
    </citation>
    <scope>NUCLEOTIDE SEQUENCE [LARGE SCALE GENOMIC DNA]</scope>
    <source>
        <strain evidence="2 3">MG-N-17</strain>
    </source>
</reference>
<dbReference type="EMBL" id="VAUV01000007">
    <property type="protein sequence ID" value="TLD70829.1"/>
    <property type="molecule type" value="Genomic_DNA"/>
</dbReference>
<dbReference type="InterPro" id="IPR012334">
    <property type="entry name" value="Pectin_lyas_fold"/>
</dbReference>
<feature type="domain" description="Rhamnogalacturonase A/B/Epimerase-like pectate lyase" evidence="1">
    <location>
        <begin position="246"/>
        <end position="444"/>
    </location>
</feature>
<protein>
    <recommendedName>
        <fullName evidence="1">Rhamnogalacturonase A/B/Epimerase-like pectate lyase domain-containing protein</fullName>
    </recommendedName>
</protein>
<dbReference type="Pfam" id="PF12708">
    <property type="entry name" value="Pect-lyase_RHGA_epim"/>
    <property type="match status" value="1"/>
</dbReference>
<dbReference type="AlphaFoldDB" id="A0A5R8KGV2"/>
<dbReference type="Gene3D" id="2.160.20.10">
    <property type="entry name" value="Single-stranded right-handed beta-helix, Pectin lyase-like"/>
    <property type="match status" value="2"/>
</dbReference>
<evidence type="ECO:0000313" key="3">
    <source>
        <dbReference type="Proteomes" id="UP000306196"/>
    </source>
</evidence>
<accession>A0A5R8KGV2</accession>
<sequence>MVKTLSGHLEKLVLVVAVVLFGGEIRAQELQPFIFNVTKSAVAGDVVGIHGDQFGTAPTVWIDRLEPGDSHPNPEMQLTDVLTKSNQYIGVRLPTNLALGVYAIFVKSGTKTSAPGWVNRADGWHYLDLAGREIAPSFPFRITGRNLAFPGATPQVRFVNAANGGVLAASGVGSTGDSLGIKCVAPLGLSIGAEYHVEVNNGLANLPSAWVRMPGQPLLVRAIGFDLFGLGVPWGSDFAKMLGRVINVKGIGFNAVGNGVADDRAAIQKAIDTASAMGGGVVYLPSGVYAIGVTSSGGVDYNLVMKSNVVLMGEGMTRSTLVTTGGGSGLHAGLVYVPPGHTTLGFYNLTMRGGPKCSMVVNYFAAIRAFIAGCRLENHGGQGTRSIAWREGAQTVLKDSQFVSTQMKSDAAYFVGQNDLIVKNCYFEYHDGRIRFTLGERVQVESCTIARSVETDGLETPTYGGLVSPVDDFSLLSTSFIKLGNGLIPRANDGESVLCEYPSEHYALGSATAGGVDLLSDSSAAWKSGGLVGLEVMIIKGPGAGQRRTISGNTGNSLTVSQAWDVPPVAGKSYYNVTNRCKRHMIKTCMFNGMPSGIWYYRTPIDDLVISGNQFVDTAYTVLVRANQRVVAESYSFGNEFNTMSGILIEKNTSRLSSPALSNGPATPVIDAVLTSGNQIYGNFYYDCVMRGNAWMGNNAEKDWGTHIGLTAGPVVDNVSASAVGMIVQGNYFSNNLVGINLGTGNSQTVILGNVFVNVQTPLQQTRLPGFSSESVGTVFAP</sequence>
<dbReference type="SUPFAM" id="SSF51126">
    <property type="entry name" value="Pectin lyase-like"/>
    <property type="match status" value="2"/>
</dbReference>
<comment type="caution">
    <text evidence="2">The sequence shown here is derived from an EMBL/GenBank/DDBJ whole genome shotgun (WGS) entry which is preliminary data.</text>
</comment>
<dbReference type="InterPro" id="IPR011050">
    <property type="entry name" value="Pectin_lyase_fold/virulence"/>
</dbReference>
<gene>
    <name evidence="2" type="ORF">FEM03_11010</name>
</gene>
<dbReference type="OrthoDB" id="175136at2"/>
<proteinExistence type="predicted"/>
<keyword evidence="3" id="KW-1185">Reference proteome</keyword>
<name>A0A5R8KGV2_9BACT</name>